<dbReference type="InterPro" id="IPR011990">
    <property type="entry name" value="TPR-like_helical_dom_sf"/>
</dbReference>
<dbReference type="PANTHER" id="PTHR47870">
    <property type="entry name" value="CYTOCHROME C-TYPE BIOGENESIS PROTEIN CCMH"/>
    <property type="match status" value="1"/>
</dbReference>
<comment type="subcellular location">
    <subcellularLocation>
        <location evidence="1">Cell envelope</location>
    </subcellularLocation>
</comment>
<protein>
    <submittedName>
        <fullName evidence="7">C-type cytochrome biogenesis protein CcmI</fullName>
    </submittedName>
</protein>
<keyword evidence="4" id="KW-0802">TPR repeat</keyword>
<dbReference type="NCBIfam" id="TIGR03142">
    <property type="entry name" value="cytochro_ccmI"/>
    <property type="match status" value="1"/>
</dbReference>
<keyword evidence="2" id="KW-0677">Repeat</keyword>
<organism evidence="7 8">
    <name type="scientific">Peteryoungia desertarenae</name>
    <dbReference type="NCBI Taxonomy" id="1813451"/>
    <lineage>
        <taxon>Bacteria</taxon>
        <taxon>Pseudomonadati</taxon>
        <taxon>Pseudomonadota</taxon>
        <taxon>Alphaproteobacteria</taxon>
        <taxon>Hyphomicrobiales</taxon>
        <taxon>Rhizobiaceae</taxon>
        <taxon>Peteryoungia</taxon>
    </lineage>
</organism>
<dbReference type="RefSeq" id="WP_138288194.1">
    <property type="nucleotide sequence ID" value="NZ_CP058350.1"/>
</dbReference>
<accession>A0ABX6QN43</accession>
<gene>
    <name evidence="7" type="primary">ccmI</name>
    <name evidence="7" type="ORF">FE840_010230</name>
</gene>
<keyword evidence="5" id="KW-0472">Membrane</keyword>
<reference evidence="7 8" key="1">
    <citation type="submission" date="2020-06" db="EMBL/GenBank/DDBJ databases">
        <title>Genome sequence of Rhizobium sp strain ADMK78.</title>
        <authorList>
            <person name="Rahi P."/>
        </authorList>
    </citation>
    <scope>NUCLEOTIDE SEQUENCE [LARGE SCALE GENOMIC DNA]</scope>
    <source>
        <strain evidence="7 8">ADMK78</strain>
    </source>
</reference>
<name>A0ABX6QN43_9HYPH</name>
<keyword evidence="5" id="KW-1133">Transmembrane helix</keyword>
<keyword evidence="5" id="KW-0812">Transmembrane</keyword>
<feature type="domain" description="Cytochrome c-type biogenesis protein H TPR" evidence="6">
    <location>
        <begin position="147"/>
        <end position="261"/>
    </location>
</feature>
<dbReference type="SUPFAM" id="SSF48452">
    <property type="entry name" value="TPR-like"/>
    <property type="match status" value="1"/>
</dbReference>
<dbReference type="InterPro" id="IPR017560">
    <property type="entry name" value="Cyt_c_biogenesis_CcmI"/>
</dbReference>
<feature type="transmembrane region" description="Helical" evidence="5">
    <location>
        <begin position="97"/>
        <end position="116"/>
    </location>
</feature>
<keyword evidence="3" id="KW-0201">Cytochrome c-type biogenesis</keyword>
<dbReference type="InterPro" id="IPR056413">
    <property type="entry name" value="TPR_CcmH_CycH"/>
</dbReference>
<dbReference type="Pfam" id="PF23914">
    <property type="entry name" value="TPR_CcmH_CycH"/>
    <property type="match status" value="1"/>
</dbReference>
<dbReference type="EMBL" id="CP058350">
    <property type="protein sequence ID" value="QLF69882.1"/>
    <property type="molecule type" value="Genomic_DNA"/>
</dbReference>
<evidence type="ECO:0000313" key="8">
    <source>
        <dbReference type="Proteomes" id="UP000308530"/>
    </source>
</evidence>
<evidence type="ECO:0000256" key="1">
    <source>
        <dbReference type="ARBA" id="ARBA00004196"/>
    </source>
</evidence>
<dbReference type="Gene3D" id="1.25.40.10">
    <property type="entry name" value="Tetratricopeptide repeat domain"/>
    <property type="match status" value="2"/>
</dbReference>
<sequence>MLFWIISAFLTVAVAVSLLLPLLKGSGRIRLEAEGEAAVYRDQLKELERDKGLGLISDEDAAYARAEIGRRLLAISPGEGQDAPVGPGVARKTRNSLAQAFVILCLPAIGLSLYLAEGNPGMPDQPLSARLANPGGNIELMVAQVERHLASNPDDGAGWDVLGPIYVQMNRLQDAEQAFRNAIRILGPTADRMSALGETIMARNDGIVTEDARMAFQAALKIEPNNPRADFYLALALEQSGRRDEALAAFQAIAAASPPEAPWMPLVNQHIATNGGQVAQATAPNVTAAAPAAPTASAAPGNPSAEDIAAAQSMADEDRNAMIRGMVDSLDQRLKDDPNNFEGWMRLVRSYAMLREPDRATDALKAGLQAFPASGAEGQQLIALARDLGLNVEEALQ</sequence>
<evidence type="ECO:0000256" key="2">
    <source>
        <dbReference type="ARBA" id="ARBA00022737"/>
    </source>
</evidence>
<feature type="transmembrane region" description="Helical" evidence="5">
    <location>
        <begin position="6"/>
        <end position="23"/>
    </location>
</feature>
<keyword evidence="8" id="KW-1185">Reference proteome</keyword>
<evidence type="ECO:0000256" key="5">
    <source>
        <dbReference type="SAM" id="Phobius"/>
    </source>
</evidence>
<evidence type="ECO:0000256" key="4">
    <source>
        <dbReference type="ARBA" id="ARBA00022803"/>
    </source>
</evidence>
<evidence type="ECO:0000313" key="7">
    <source>
        <dbReference type="EMBL" id="QLF69882.1"/>
    </source>
</evidence>
<evidence type="ECO:0000259" key="6">
    <source>
        <dbReference type="Pfam" id="PF23914"/>
    </source>
</evidence>
<dbReference type="PANTHER" id="PTHR47870:SF1">
    <property type="entry name" value="CYTOCHROME C-TYPE BIOGENESIS PROTEIN CCMH"/>
    <property type="match status" value="1"/>
</dbReference>
<evidence type="ECO:0000256" key="3">
    <source>
        <dbReference type="ARBA" id="ARBA00022748"/>
    </source>
</evidence>
<dbReference type="InterPro" id="IPR051263">
    <property type="entry name" value="C-type_cytochrome_biogenesis"/>
</dbReference>
<dbReference type="Proteomes" id="UP000308530">
    <property type="component" value="Chromosome"/>
</dbReference>
<proteinExistence type="predicted"/>